<sequence length="248" mass="29251">MDKNNCNNNSYFYERNYYKDVPSTDTKMLEYWNNILGKDVIESIDKAYGVSIEQILFSEYSLNHKYISFATLNQEYSDMCNEKAISYLTKKGTKVLFDQFVLRFLGYGKRVLERKSRKGYIVKVIQDCFLKNLAERILDVSLSTLIFEMYLAKEQGELRGNDEAEEYKDYNQRFLGNDKYIKELFSIYPGLKRMLIELMENLANNYILLQERMEKDTLLLEDKFGGKKVWTEVKNIRTSGSDSHKKEG</sequence>
<reference evidence="1" key="2">
    <citation type="journal article" date="2002" name="Appl. Environ. Microbiol.">
        <title>Characterization of ISRgn1, a novel insertion sequence of the IS3 family isolated from a bacteriocin-negative mutant of Ruminococcus gnavus E1.</title>
        <authorList>
            <person name="Gomez A."/>
            <person name="Ladire M."/>
            <person name="Marcille F."/>
            <person name="Nardi M."/>
            <person name="Fons M."/>
        </authorList>
    </citation>
    <scope>NUCLEOTIDE SEQUENCE</scope>
    <source>
        <strain evidence="1">E1</strain>
    </source>
</reference>
<dbReference type="EMBL" id="AF320327">
    <property type="protein sequence ID" value="AAK73196.1"/>
    <property type="molecule type" value="Genomic_DNA"/>
</dbReference>
<reference evidence="1" key="1">
    <citation type="submission" date="2001-07" db="EMBL/GenBank/DDBJ databases">
        <authorList>
            <person name="Gomez-Rodriguez A."/>
            <person name="Ladire M."/>
            <person name="Marcille F."/>
            <person name="Fons M."/>
        </authorList>
    </citation>
    <scope>NUCLEOTIDE SEQUENCE</scope>
    <source>
        <strain evidence="1">E1</strain>
    </source>
</reference>
<organism evidence="1">
    <name type="scientific">Mediterraneibacter gnavus</name>
    <name type="common">Ruminococcus gnavus</name>
    <dbReference type="NCBI Taxonomy" id="33038"/>
    <lineage>
        <taxon>Bacteria</taxon>
        <taxon>Bacillati</taxon>
        <taxon>Bacillota</taxon>
        <taxon>Clostridia</taxon>
        <taxon>Lachnospirales</taxon>
        <taxon>Lachnospiraceae</taxon>
        <taxon>Mediterraneibacter</taxon>
    </lineage>
</organism>
<name>Q93PQ4_MEDGN</name>
<proteinExistence type="predicted"/>
<evidence type="ECO:0000313" key="1">
    <source>
        <dbReference type="EMBL" id="AAK73196.1"/>
    </source>
</evidence>
<accession>Q93PQ4</accession>
<gene>
    <name evidence="1" type="primary">rumM2</name>
</gene>
<protein>
    <submittedName>
        <fullName evidence="1">Putative ruminococcin B modifying enzyme</fullName>
    </submittedName>
</protein>
<dbReference type="AlphaFoldDB" id="Q93PQ4"/>